<feature type="compositionally biased region" description="Acidic residues" evidence="12">
    <location>
        <begin position="290"/>
        <end position="306"/>
    </location>
</feature>
<dbReference type="GO" id="GO:0032049">
    <property type="term" value="P:cardiolipin biosynthetic process"/>
    <property type="evidence" value="ECO:0007669"/>
    <property type="project" value="InterPro"/>
</dbReference>
<dbReference type="GO" id="GO:0005524">
    <property type="term" value="F:ATP binding"/>
    <property type="evidence" value="ECO:0007669"/>
    <property type="project" value="UniProtKB-KW"/>
</dbReference>
<evidence type="ECO:0000256" key="5">
    <source>
        <dbReference type="ARBA" id="ARBA00022679"/>
    </source>
</evidence>
<keyword evidence="8 11" id="KW-0594">Phospholipid biosynthesis</keyword>
<evidence type="ECO:0000256" key="7">
    <source>
        <dbReference type="ARBA" id="ARBA00023098"/>
    </source>
</evidence>
<evidence type="ECO:0000256" key="3">
    <source>
        <dbReference type="ARBA" id="ARBA00010682"/>
    </source>
</evidence>
<keyword evidence="7 11" id="KW-0443">Lipid metabolism</keyword>
<dbReference type="EC" id="2.7.8.5" evidence="11"/>
<keyword evidence="11" id="KW-0496">Mitochondrion</keyword>
<reference evidence="15" key="2">
    <citation type="submission" date="2025-09" db="UniProtKB">
        <authorList>
            <consortium name="Ensembl"/>
        </authorList>
    </citation>
    <scope>IDENTIFICATION</scope>
</reference>
<comment type="catalytic activity">
    <reaction evidence="10 11">
        <text>a CDP-1,2-diacyl-sn-glycerol + sn-glycerol 3-phosphate = a 1,2-diacyl-sn-glycero-3-phospho-(1'-sn-glycero-3'-phosphate) + CMP + H(+)</text>
        <dbReference type="Rhea" id="RHEA:12593"/>
        <dbReference type="ChEBI" id="CHEBI:15378"/>
        <dbReference type="ChEBI" id="CHEBI:57597"/>
        <dbReference type="ChEBI" id="CHEBI:58332"/>
        <dbReference type="ChEBI" id="CHEBI:60110"/>
        <dbReference type="ChEBI" id="CHEBI:60377"/>
        <dbReference type="EC" id="2.7.8.5"/>
    </reaction>
</comment>
<organism evidence="15 16">
    <name type="scientific">Neogobius melanostomus</name>
    <name type="common">round goby</name>
    <dbReference type="NCBI Taxonomy" id="47308"/>
    <lineage>
        <taxon>Eukaryota</taxon>
        <taxon>Metazoa</taxon>
        <taxon>Chordata</taxon>
        <taxon>Craniata</taxon>
        <taxon>Vertebrata</taxon>
        <taxon>Euteleostomi</taxon>
        <taxon>Actinopterygii</taxon>
        <taxon>Neopterygii</taxon>
        <taxon>Teleostei</taxon>
        <taxon>Neoteleostei</taxon>
        <taxon>Acanthomorphata</taxon>
        <taxon>Gobiaria</taxon>
        <taxon>Gobiiformes</taxon>
        <taxon>Gobioidei</taxon>
        <taxon>Gobiidae</taxon>
        <taxon>Benthophilinae</taxon>
        <taxon>Neogobiini</taxon>
        <taxon>Neogobius</taxon>
    </lineage>
</organism>
<dbReference type="GO" id="GO:0005739">
    <property type="term" value="C:mitochondrion"/>
    <property type="evidence" value="ECO:0007669"/>
    <property type="project" value="UniProtKB-SubCell"/>
</dbReference>
<dbReference type="PROSITE" id="PS50035">
    <property type="entry name" value="PLD"/>
    <property type="match status" value="1"/>
</dbReference>
<comment type="similarity">
    <text evidence="3 11">Belongs to the CDP-alcohol phosphatidyltransferase class-II family.</text>
</comment>
<sequence>TSCLFLINVSSVLLLAPLLAEADHAPRRLPRTQGSAGAQGSSDGLCPHFRWMSQHVPAFRVPGTHIHILTSPDQFYQTMKARIRTAQKRVVMASLYLGTGELEQELVDCMEEALERSQENSPSSKLKVSVLLDYTRGSRGSVNSRTMLLPLLKRFVSQMRVSLYHTPDLRGLLRLLVPQRFNETIGVQHIKVYLFDDTLIISGANLSESYFTNRQDRYVLLENCSEVADFFSDLVEAVGDVSLQLQPDDSVSMVDGMVHPYKGNRQDFSTAARSRIMEVMYTAQLRQQLQEEDEDDREEDREEDREDTWVFPLVQMKPLGISLDELVTRRLLTDAGPDSTVFLTSGYFNLTRAYMQLVLGVNGFFGAKGVAGAIPAAYIHIAKQFYDKVLRLGQEERVHLHEYSRDKWTFHAKGLWYYLSGQPHPCLTLIGSPNFGYRSVHRDLEAQIAIVTDNEELQTQLQEEQERLYRRSSEVSSSTFERPDRHVKLWVKLVTPLIKNFF</sequence>
<evidence type="ECO:0000256" key="6">
    <source>
        <dbReference type="ARBA" id="ARBA00022737"/>
    </source>
</evidence>
<dbReference type="UniPathway" id="UPA00084">
    <property type="reaction ID" value="UER00503"/>
</dbReference>
<comment type="pathway">
    <text evidence="2 11">Phospholipid metabolism; phosphatidylglycerol biosynthesis; phosphatidylglycerol from CDP-diacylglycerol: step 1/2.</text>
</comment>
<comment type="subcellular location">
    <subcellularLocation>
        <location evidence="11">Mitochondrion</location>
    </subcellularLocation>
</comment>
<evidence type="ECO:0000256" key="1">
    <source>
        <dbReference type="ARBA" id="ARBA00003537"/>
    </source>
</evidence>
<dbReference type="Ensembl" id="ENSNMLT00000042126.1">
    <property type="protein sequence ID" value="ENSNMLP00000037829.1"/>
    <property type="gene ID" value="ENSNMLG00000023405.1"/>
</dbReference>
<name>A0A8C6UL36_9GOBI</name>
<dbReference type="PANTHER" id="PTHR12586">
    <property type="entry name" value="CDP-DIACYLGLYCEROL--SERINE O-PHOSPHATIDYLTRANSFERASE"/>
    <property type="match status" value="1"/>
</dbReference>
<evidence type="ECO:0000256" key="8">
    <source>
        <dbReference type="ARBA" id="ARBA00023209"/>
    </source>
</evidence>
<evidence type="ECO:0000256" key="12">
    <source>
        <dbReference type="SAM" id="MobiDB-lite"/>
    </source>
</evidence>
<feature type="domain" description="PLD phosphodiesterase" evidence="14">
    <location>
        <begin position="184"/>
        <end position="210"/>
    </location>
</feature>
<evidence type="ECO:0000256" key="4">
    <source>
        <dbReference type="ARBA" id="ARBA00022516"/>
    </source>
</evidence>
<keyword evidence="13" id="KW-0732">Signal</keyword>
<feature type="chain" id="PRO_5034974269" description="CDP-diacylglycerol--glycerol-3-phosphate 3-phosphatidyltransferase" evidence="13">
    <location>
        <begin position="23"/>
        <end position="502"/>
    </location>
</feature>
<dbReference type="InterPro" id="IPR001736">
    <property type="entry name" value="PLipase_D/transphosphatidylase"/>
</dbReference>
<accession>A0A8C6UL36</accession>
<dbReference type="Gene3D" id="3.30.870.10">
    <property type="entry name" value="Endonuclease Chain A"/>
    <property type="match status" value="2"/>
</dbReference>
<feature type="signal peptide" evidence="13">
    <location>
        <begin position="1"/>
        <end position="22"/>
    </location>
</feature>
<keyword evidence="16" id="KW-1185">Reference proteome</keyword>
<evidence type="ECO:0000313" key="15">
    <source>
        <dbReference type="Ensembl" id="ENSNMLP00000037829.1"/>
    </source>
</evidence>
<evidence type="ECO:0000313" key="16">
    <source>
        <dbReference type="Proteomes" id="UP000694523"/>
    </source>
</evidence>
<proteinExistence type="inferred from homology"/>
<comment type="function">
    <text evidence="1 11">Functions in the biosynthesis of the anionic phospholipids phosphatidylglycerol and cardiolipin.</text>
</comment>
<dbReference type="Proteomes" id="UP000694523">
    <property type="component" value="Unplaced"/>
</dbReference>
<evidence type="ECO:0000256" key="9">
    <source>
        <dbReference type="ARBA" id="ARBA00023264"/>
    </source>
</evidence>
<dbReference type="SUPFAM" id="SSF56024">
    <property type="entry name" value="Phospholipase D/nuclease"/>
    <property type="match status" value="1"/>
</dbReference>
<feature type="region of interest" description="Disordered" evidence="12">
    <location>
        <begin position="287"/>
        <end position="306"/>
    </location>
</feature>
<evidence type="ECO:0000256" key="13">
    <source>
        <dbReference type="SAM" id="SignalP"/>
    </source>
</evidence>
<dbReference type="CDD" id="cd09135">
    <property type="entry name" value="PLDc_PGS1_euk_1"/>
    <property type="match status" value="1"/>
</dbReference>
<evidence type="ECO:0000256" key="2">
    <source>
        <dbReference type="ARBA" id="ARBA00005042"/>
    </source>
</evidence>
<dbReference type="CDD" id="cd09137">
    <property type="entry name" value="PLDc_PGS1_euk_2"/>
    <property type="match status" value="1"/>
</dbReference>
<dbReference type="GO" id="GO:0008444">
    <property type="term" value="F:CDP-diacylglycerol-glycerol-3-phosphate 3-phosphatidyltransferase activity"/>
    <property type="evidence" value="ECO:0007669"/>
    <property type="project" value="UniProtKB-EC"/>
</dbReference>
<dbReference type="AlphaFoldDB" id="A0A8C6UL36"/>
<protein>
    <recommendedName>
        <fullName evidence="11">CDP-diacylglycerol--glycerol-3-phosphate 3-phosphatidyltransferase</fullName>
        <ecNumber evidence="11">2.7.8.5</ecNumber>
    </recommendedName>
</protein>
<dbReference type="PANTHER" id="PTHR12586:SF1">
    <property type="entry name" value="CDP-DIACYLGLYCEROL--GLYCEROL-3-PHOSPHATE 3-PHOSPHATIDYLTRANSFERASE, MITOCHONDRIAL"/>
    <property type="match status" value="1"/>
</dbReference>
<keyword evidence="5 11" id="KW-0808">Transferase</keyword>
<dbReference type="PIRSF" id="PIRSF000850">
    <property type="entry name" value="Phospholipase_D_PSS"/>
    <property type="match status" value="1"/>
</dbReference>
<dbReference type="InterPro" id="IPR016270">
    <property type="entry name" value="PGS1"/>
</dbReference>
<keyword evidence="4 11" id="KW-0444">Lipid biosynthesis</keyword>
<keyword evidence="11" id="KW-0067">ATP-binding</keyword>
<keyword evidence="9 11" id="KW-1208">Phospholipid metabolism</keyword>
<reference evidence="15" key="1">
    <citation type="submission" date="2025-08" db="UniProtKB">
        <authorList>
            <consortium name="Ensembl"/>
        </authorList>
    </citation>
    <scope>IDENTIFICATION</scope>
</reference>
<evidence type="ECO:0000256" key="10">
    <source>
        <dbReference type="ARBA" id="ARBA00048586"/>
    </source>
</evidence>
<evidence type="ECO:0000256" key="11">
    <source>
        <dbReference type="RuleBase" id="RU365024"/>
    </source>
</evidence>
<evidence type="ECO:0000259" key="14">
    <source>
        <dbReference type="PROSITE" id="PS50035"/>
    </source>
</evidence>
<keyword evidence="6" id="KW-0677">Repeat</keyword>
<keyword evidence="11" id="KW-0547">Nucleotide-binding</keyword>